<proteinExistence type="predicted"/>
<evidence type="ECO:0000313" key="3">
    <source>
        <dbReference type="Proteomes" id="UP000003163"/>
    </source>
</evidence>
<feature type="compositionally biased region" description="Low complexity" evidence="1">
    <location>
        <begin position="528"/>
        <end position="541"/>
    </location>
</feature>
<accession>J9DJX9</accession>
<evidence type="ECO:0000256" key="1">
    <source>
        <dbReference type="SAM" id="MobiDB-lite"/>
    </source>
</evidence>
<feature type="region of interest" description="Disordered" evidence="1">
    <location>
        <begin position="279"/>
        <end position="298"/>
    </location>
</feature>
<dbReference type="AlphaFoldDB" id="J9DJX9"/>
<protein>
    <submittedName>
        <fullName evidence="2">Uncharacterized protein</fullName>
    </submittedName>
</protein>
<comment type="caution">
    <text evidence="2">The sequence shown here is derived from an EMBL/GenBank/DDBJ whole genome shotgun (WGS) entry which is preliminary data.</text>
</comment>
<dbReference type="EMBL" id="AFBI03000051">
    <property type="protein sequence ID" value="EJW02925.1"/>
    <property type="molecule type" value="Genomic_DNA"/>
</dbReference>
<evidence type="ECO:0000313" key="2">
    <source>
        <dbReference type="EMBL" id="EJW02925.1"/>
    </source>
</evidence>
<sequence>MYLLIANIITVWSSKNVIEEPGSHLYEYLKNSTQVRIDEPPPVDKDRTLCFPVINSVKDTIMIDDAKRSDSNALQNSSKIFDHSETIPKKTFGSNVYSYATKDTVSDILNTNKNAKNKNFLNNKDDNKCSAEENELNAEVINKESIMCNGLYKDILCDYMSRVHGVDSQKDTHIDTTNKAVSGDIAKSSMKIYVDSNYGQTDIHAEQNEPVKINLANDPVFPDNIILKKPEIWNPMNLYPCAGSSKRYNENIQIPSCDHQNILNHQVISDKNTRKRKISSSKATLCDSSSTNDTTKTKKTDSCTILSQINSENHLFPQNINYLETARFDNSGRNYSIPFGSEISTKSLRDPNFSRYFDQKNLSLQKSDFQEYKNNIDYIHYKNMKQFYLERANKAKAEINYILSKTSILNEQSQFFPIFYNFDSSAQQLSSENNQEMNRVVVGTHNDLNLQQENSRMQGQFVLHDNNKQIFDKIDVKNLQKDLIQSNSQQNTDLSMNQEKTIDRNSLSESLSLQKNKQNSDSIREFNEINSEPNGESSNSEKSSDIEIIEEYKNLRTSTPIQTAYRFLFEIFPDSEKSFNTFDFDLTEFLNQKLQQFDADKRVIMDQANKTTELIEKIDMNSHVIGKLPEVYIQILKIFIVSENFEKNIVQMRPFWILTSVFYPEIAGLVNMFVNDYHELLGLNSMRTKLFTYIGNHRSIQNPTIYVQTKRKAEKFNKKAYEKIYNKKIKKSRSLSESLDTFFNKMKMLITNLVKDESIKQKLYTFLQYENFKQKIEFHNFFRFAPYLKKNNMTYSFFNVVISLPNQFVNESKKIFYFKICNILEFYKISTEGTFFYELMRCNFVFDIKKQLRKCLETHIDILLANLIIKTKNSSQYILKGTITTLNTSSCNIYVRQTLYGIYLEHILNNLTDRLDLIFGKTPGCKENIEVHVIKAEKTVHTLQIKKDKKIYKEFKFDSNKTLMSSLSKIFFPLCFVQASC</sequence>
<dbReference type="VEuPathDB" id="MicrosporidiaDB:EDEG_02690"/>
<dbReference type="InParanoid" id="J9DJX9"/>
<feature type="region of interest" description="Disordered" evidence="1">
    <location>
        <begin position="487"/>
        <end position="544"/>
    </location>
</feature>
<dbReference type="HOGENOM" id="CLU_303479_0_0_1"/>
<organism evidence="2 3">
    <name type="scientific">Edhazardia aedis (strain USNM 41457)</name>
    <name type="common">Microsporidian parasite</name>
    <dbReference type="NCBI Taxonomy" id="1003232"/>
    <lineage>
        <taxon>Eukaryota</taxon>
        <taxon>Fungi</taxon>
        <taxon>Fungi incertae sedis</taxon>
        <taxon>Microsporidia</taxon>
        <taxon>Edhazardia</taxon>
    </lineage>
</organism>
<feature type="compositionally biased region" description="Polar residues" evidence="1">
    <location>
        <begin position="487"/>
        <end position="521"/>
    </location>
</feature>
<reference evidence="2 3" key="1">
    <citation type="submission" date="2011-08" db="EMBL/GenBank/DDBJ databases">
        <authorList>
            <person name="Liu Z.J."/>
            <person name="Shi F.L."/>
            <person name="Lu J.Q."/>
            <person name="Li M."/>
            <person name="Wang Z.L."/>
        </authorList>
    </citation>
    <scope>NUCLEOTIDE SEQUENCE [LARGE SCALE GENOMIC DNA]</scope>
    <source>
        <strain evidence="2 3">USNM 41457</strain>
    </source>
</reference>
<keyword evidence="3" id="KW-1185">Reference proteome</keyword>
<reference evidence="3" key="2">
    <citation type="submission" date="2015-07" db="EMBL/GenBank/DDBJ databases">
        <title>Contrasting host-pathogen interactions and genome evolution in two generalist and specialist microsporidian pathogens of mosquitoes.</title>
        <authorList>
            <consortium name="The Broad Institute Genomics Platform"/>
            <consortium name="The Broad Institute Genome Sequencing Center for Infectious Disease"/>
            <person name="Cuomo C.A."/>
            <person name="Sanscrainte N.D."/>
            <person name="Goldberg J.M."/>
            <person name="Heiman D."/>
            <person name="Young S."/>
            <person name="Zeng Q."/>
            <person name="Becnel J.J."/>
            <person name="Birren B.W."/>
        </authorList>
    </citation>
    <scope>NUCLEOTIDE SEQUENCE [LARGE SCALE GENOMIC DNA]</scope>
    <source>
        <strain evidence="3">USNM 41457</strain>
    </source>
</reference>
<name>J9DJX9_EDHAE</name>
<gene>
    <name evidence="2" type="ORF">EDEG_02690</name>
</gene>
<dbReference type="Proteomes" id="UP000003163">
    <property type="component" value="Unassembled WGS sequence"/>
</dbReference>